<reference evidence="1 2" key="1">
    <citation type="journal article" date="2001" name="Lancet">
        <title>Whole genome sequencing of meticillin-resistant Staphylococcus aureus.</title>
        <authorList>
            <person name="Kuroda M."/>
            <person name="Ohta T."/>
            <person name="Uchiyama I."/>
            <person name="Baba T."/>
            <person name="Yuzawa H."/>
            <person name="Kobayashi I."/>
            <person name="Cui L."/>
            <person name="Oguchi A."/>
            <person name="Aoki K."/>
            <person name="Nagai Y."/>
            <person name="Lian J."/>
            <person name="Ito T."/>
            <person name="Kanamori M."/>
            <person name="Matsumaru H."/>
            <person name="Maruyama A."/>
            <person name="Murakami H."/>
            <person name="Hosoyama A."/>
            <person name="Mizutani-Ui Y."/>
            <person name="Takahashi N.K."/>
            <person name="Sawano T."/>
            <person name="Inoue R."/>
            <person name="Kaito C."/>
            <person name="Sekimizu K."/>
            <person name="Hirakawa H."/>
            <person name="Kuhara S."/>
            <person name="Goto S."/>
            <person name="Yabuzaki J."/>
            <person name="Kanehisa M."/>
            <person name="Yamashita A."/>
            <person name="Oshima K."/>
            <person name="Furuya K."/>
            <person name="Yoshino C."/>
            <person name="Shiba T."/>
            <person name="Hattori M."/>
            <person name="Ogasawara N."/>
            <person name="Hayashi H."/>
            <person name="Hiramatsu K."/>
        </authorList>
    </citation>
    <scope>NUCLEOTIDE SEQUENCE [LARGE SCALE GENOMIC DNA]</scope>
    <source>
        <strain evidence="2">Mu50 / ATCC 700699</strain>
    </source>
</reference>
<evidence type="ECO:0000313" key="2">
    <source>
        <dbReference type="Proteomes" id="UP000002481"/>
    </source>
</evidence>
<sequence length="60" mass="7243">MIIFRFKVNAFFPVKLCLMIRFCLESCCIFRRHLLITFHNIRSKFIMFKYISSKCIICTG</sequence>
<accession>A0A0H3K0H9</accession>
<gene>
    <name evidence="1" type="ordered locus">SAV2149</name>
</gene>
<organism evidence="1 2">
    <name type="scientific">Staphylococcus aureus (strain Mu50 / ATCC 700699)</name>
    <dbReference type="NCBI Taxonomy" id="158878"/>
    <lineage>
        <taxon>Bacteria</taxon>
        <taxon>Bacillati</taxon>
        <taxon>Bacillota</taxon>
        <taxon>Bacilli</taxon>
        <taxon>Bacillales</taxon>
        <taxon>Staphylococcaceae</taxon>
        <taxon>Staphylococcus</taxon>
    </lineage>
</organism>
<dbReference type="HOGENOM" id="CLU_2939491_0_0_9"/>
<protein>
    <submittedName>
        <fullName evidence="1">Uncharacterized protein</fullName>
    </submittedName>
</protein>
<dbReference type="Proteomes" id="UP000002481">
    <property type="component" value="Chromosome"/>
</dbReference>
<dbReference type="EMBL" id="BA000017">
    <property type="protein sequence ID" value="BAB58311.1"/>
    <property type="molecule type" value="Genomic_DNA"/>
</dbReference>
<evidence type="ECO:0000313" key="1">
    <source>
        <dbReference type="EMBL" id="BAB58311.1"/>
    </source>
</evidence>
<proteinExistence type="predicted"/>
<dbReference type="AlphaFoldDB" id="A0A0H3K0H9"/>
<name>A0A0H3K0H9_STAAM</name>
<dbReference type="KEGG" id="sav:SAV2149"/>